<dbReference type="Pfam" id="PF10724">
    <property type="entry name" value="DUF2516"/>
    <property type="match status" value="1"/>
</dbReference>
<keyword evidence="1" id="KW-1133">Transmembrane helix</keyword>
<name>A0ABZ2PE21_9NOCA</name>
<feature type="transmembrane region" description="Helical" evidence="1">
    <location>
        <begin position="48"/>
        <end position="81"/>
    </location>
</feature>
<evidence type="ECO:0000313" key="2">
    <source>
        <dbReference type="EMBL" id="WXG67054.1"/>
    </source>
</evidence>
<gene>
    <name evidence="2" type="ORF">WDS16_17540</name>
</gene>
<evidence type="ECO:0000256" key="1">
    <source>
        <dbReference type="SAM" id="Phobius"/>
    </source>
</evidence>
<dbReference type="EMBL" id="CP147846">
    <property type="protein sequence ID" value="WXG67054.1"/>
    <property type="molecule type" value="Genomic_DNA"/>
</dbReference>
<dbReference type="Proteomes" id="UP001432000">
    <property type="component" value="Chromosome"/>
</dbReference>
<keyword evidence="1" id="KW-0812">Transmembrane</keyword>
<sequence>MPVVNSLTSLIMFVLQIIALGGAAYAVFHAVRQRSDAFPAVDKLTKPVWLGILVVSLLVIFAFGINFLGIIAIVAVCVYLVDVRPKVDGIQRGPRW</sequence>
<proteinExistence type="predicted"/>
<protein>
    <submittedName>
        <fullName evidence="2">DUF2516 family protein</fullName>
    </submittedName>
</protein>
<organism evidence="2 3">
    <name type="scientific">Rhodococcus sovatensis</name>
    <dbReference type="NCBI Taxonomy" id="1805840"/>
    <lineage>
        <taxon>Bacteria</taxon>
        <taxon>Bacillati</taxon>
        <taxon>Actinomycetota</taxon>
        <taxon>Actinomycetes</taxon>
        <taxon>Mycobacteriales</taxon>
        <taxon>Nocardiaceae</taxon>
        <taxon>Rhodococcus</taxon>
    </lineage>
</organism>
<keyword evidence="3" id="KW-1185">Reference proteome</keyword>
<feature type="transmembrane region" description="Helical" evidence="1">
    <location>
        <begin position="7"/>
        <end position="28"/>
    </location>
</feature>
<dbReference type="RefSeq" id="WP_338886478.1">
    <property type="nucleotide sequence ID" value="NZ_CP147846.1"/>
</dbReference>
<keyword evidence="1" id="KW-0472">Membrane</keyword>
<evidence type="ECO:0000313" key="3">
    <source>
        <dbReference type="Proteomes" id="UP001432000"/>
    </source>
</evidence>
<dbReference type="InterPro" id="IPR019662">
    <property type="entry name" value="DUF2516"/>
</dbReference>
<reference evidence="2 3" key="1">
    <citation type="submission" date="2024-03" db="EMBL/GenBank/DDBJ databases">
        <title>Natural products discovery in diverse microorganisms through a two-stage MS feature dereplication strategy.</title>
        <authorList>
            <person name="Zhang R."/>
        </authorList>
    </citation>
    <scope>NUCLEOTIDE SEQUENCE [LARGE SCALE GENOMIC DNA]</scope>
    <source>
        <strain evidence="2 3">18930</strain>
    </source>
</reference>
<accession>A0ABZ2PE21</accession>